<dbReference type="Proteomes" id="UP000266188">
    <property type="component" value="Unassembled WGS sequence"/>
</dbReference>
<sequence length="82" mass="8739">MAALMGASQASVGKKRANVERIGLGRDSATRCTSVYASAARVLTLSDATGTHDVSAWDMRDSDAMSGNTEWGPSEQSRIKKY</sequence>
<comment type="caution">
    <text evidence="2">The sequence shown here is derived from an EMBL/GenBank/DDBJ whole genome shotgun (WGS) entry which is preliminary data.</text>
</comment>
<evidence type="ECO:0000313" key="2">
    <source>
        <dbReference type="EMBL" id="RJE17852.1"/>
    </source>
</evidence>
<proteinExistence type="predicted"/>
<dbReference type="AlphaFoldDB" id="A0A3A2Z457"/>
<evidence type="ECO:0000256" key="1">
    <source>
        <dbReference type="SAM" id="MobiDB-lite"/>
    </source>
</evidence>
<protein>
    <submittedName>
        <fullName evidence="2">Uncharacterized protein</fullName>
    </submittedName>
</protein>
<organism evidence="2 3">
    <name type="scientific">Aspergillus sclerotialis</name>
    <dbReference type="NCBI Taxonomy" id="2070753"/>
    <lineage>
        <taxon>Eukaryota</taxon>
        <taxon>Fungi</taxon>
        <taxon>Dikarya</taxon>
        <taxon>Ascomycota</taxon>
        <taxon>Pezizomycotina</taxon>
        <taxon>Eurotiomycetes</taxon>
        <taxon>Eurotiomycetidae</taxon>
        <taxon>Eurotiales</taxon>
        <taxon>Aspergillaceae</taxon>
        <taxon>Aspergillus</taxon>
        <taxon>Aspergillus subgen. Polypaecilum</taxon>
    </lineage>
</organism>
<feature type="compositionally biased region" description="Polar residues" evidence="1">
    <location>
        <begin position="65"/>
        <end position="76"/>
    </location>
</feature>
<evidence type="ECO:0000313" key="3">
    <source>
        <dbReference type="Proteomes" id="UP000266188"/>
    </source>
</evidence>
<dbReference type="EMBL" id="MVGC01000690">
    <property type="protein sequence ID" value="RJE17852.1"/>
    <property type="molecule type" value="Genomic_DNA"/>
</dbReference>
<name>A0A3A2Z457_9EURO</name>
<keyword evidence="3" id="KW-1185">Reference proteome</keyword>
<reference evidence="3" key="1">
    <citation type="submission" date="2017-02" db="EMBL/GenBank/DDBJ databases">
        <authorList>
            <person name="Tafer H."/>
            <person name="Lopandic K."/>
        </authorList>
    </citation>
    <scope>NUCLEOTIDE SEQUENCE [LARGE SCALE GENOMIC DNA]</scope>
    <source>
        <strain evidence="3">CBS 366.77</strain>
    </source>
</reference>
<feature type="region of interest" description="Disordered" evidence="1">
    <location>
        <begin position="60"/>
        <end position="82"/>
    </location>
</feature>
<accession>A0A3A2Z457</accession>
<gene>
    <name evidence="2" type="ORF">PHISCL_09809</name>
</gene>